<evidence type="ECO:0000313" key="3">
    <source>
        <dbReference type="EMBL" id="EGC39894.1"/>
    </source>
</evidence>
<organism evidence="3 4">
    <name type="scientific">Dictyostelium purpureum</name>
    <name type="common">Slime mold</name>
    <dbReference type="NCBI Taxonomy" id="5786"/>
    <lineage>
        <taxon>Eukaryota</taxon>
        <taxon>Amoebozoa</taxon>
        <taxon>Evosea</taxon>
        <taxon>Eumycetozoa</taxon>
        <taxon>Dictyostelia</taxon>
        <taxon>Dictyosteliales</taxon>
        <taxon>Dictyosteliaceae</taxon>
        <taxon>Dictyostelium</taxon>
    </lineage>
</organism>
<feature type="domain" description="C2H2-type" evidence="2">
    <location>
        <begin position="185"/>
        <end position="207"/>
    </location>
</feature>
<feature type="compositionally biased region" description="Low complexity" evidence="1">
    <location>
        <begin position="228"/>
        <end position="239"/>
    </location>
</feature>
<protein>
    <recommendedName>
        <fullName evidence="2">C2H2-type domain-containing protein</fullName>
    </recommendedName>
</protein>
<dbReference type="Proteomes" id="UP000001064">
    <property type="component" value="Unassembled WGS sequence"/>
</dbReference>
<gene>
    <name evidence="3" type="ORF">DICPUDRAFT_93501</name>
</gene>
<dbReference type="eggNOG" id="ENOG502RIHX">
    <property type="taxonomic scope" value="Eukaryota"/>
</dbReference>
<dbReference type="GeneID" id="10509515"/>
<evidence type="ECO:0000259" key="2">
    <source>
        <dbReference type="SMART" id="SM00355"/>
    </source>
</evidence>
<reference evidence="4" key="1">
    <citation type="journal article" date="2011" name="Genome Biol.">
        <title>Comparative genomics of the social amoebae Dictyostelium discoideum and Dictyostelium purpureum.</title>
        <authorList>
            <consortium name="US DOE Joint Genome Institute (JGI-PGF)"/>
            <person name="Sucgang R."/>
            <person name="Kuo A."/>
            <person name="Tian X."/>
            <person name="Salerno W."/>
            <person name="Parikh A."/>
            <person name="Feasley C.L."/>
            <person name="Dalin E."/>
            <person name="Tu H."/>
            <person name="Huang E."/>
            <person name="Barry K."/>
            <person name="Lindquist E."/>
            <person name="Shapiro H."/>
            <person name="Bruce D."/>
            <person name="Schmutz J."/>
            <person name="Salamov A."/>
            <person name="Fey P."/>
            <person name="Gaudet P."/>
            <person name="Anjard C."/>
            <person name="Babu M.M."/>
            <person name="Basu S."/>
            <person name="Bushmanova Y."/>
            <person name="van der Wel H."/>
            <person name="Katoh-Kurasawa M."/>
            <person name="Dinh C."/>
            <person name="Coutinho P.M."/>
            <person name="Saito T."/>
            <person name="Elias M."/>
            <person name="Schaap P."/>
            <person name="Kay R.R."/>
            <person name="Henrissat B."/>
            <person name="Eichinger L."/>
            <person name="Rivero F."/>
            <person name="Putnam N.H."/>
            <person name="West C.M."/>
            <person name="Loomis W.F."/>
            <person name="Chisholm R.L."/>
            <person name="Shaulsky G."/>
            <person name="Strassmann J.E."/>
            <person name="Queller D.C."/>
            <person name="Kuspa A."/>
            <person name="Grigoriev I.V."/>
        </authorList>
    </citation>
    <scope>NUCLEOTIDE SEQUENCE [LARGE SCALE GENOMIC DNA]</scope>
    <source>
        <strain evidence="4">QSDP1</strain>
    </source>
</reference>
<dbReference type="KEGG" id="dpp:DICPUDRAFT_93501"/>
<proteinExistence type="predicted"/>
<dbReference type="InParanoid" id="F0Z8A1"/>
<sequence>MNNRNSNINNNSIVSLNNKIIPLNPTTKCIDCGKTNRSICSGCIDKDLNLCKNCHQVFLHGDINNNNNNNNNNNMNCNKSCEKIYNNDHKNNDSTQSHTQSYNNSFIGSPNASSCSTYDEFDYQDLAMEEYETYYFFDYHFDNISRNRLFTCPYLNCLKEGFNEHSLALHLLECHEEENLLNTYVVCPFCSYRFKDGKFVEHIKENHLNIYQDFNNDNHHLNHHNNNDKNNNSTDNLVS</sequence>
<name>F0Z8A1_DICPU</name>
<dbReference type="SMART" id="SM00355">
    <property type="entry name" value="ZnF_C2H2"/>
    <property type="match status" value="2"/>
</dbReference>
<feature type="domain" description="C2H2-type" evidence="2">
    <location>
        <begin position="150"/>
        <end position="175"/>
    </location>
</feature>
<feature type="region of interest" description="Disordered" evidence="1">
    <location>
        <begin position="219"/>
        <end position="239"/>
    </location>
</feature>
<keyword evidence="4" id="KW-1185">Reference proteome</keyword>
<evidence type="ECO:0000313" key="4">
    <source>
        <dbReference type="Proteomes" id="UP000001064"/>
    </source>
</evidence>
<dbReference type="InterPro" id="IPR013087">
    <property type="entry name" value="Znf_C2H2_type"/>
</dbReference>
<dbReference type="VEuPathDB" id="AmoebaDB:DICPUDRAFT_93501"/>
<dbReference type="EMBL" id="GL870950">
    <property type="protein sequence ID" value="EGC39894.1"/>
    <property type="molecule type" value="Genomic_DNA"/>
</dbReference>
<evidence type="ECO:0000256" key="1">
    <source>
        <dbReference type="SAM" id="MobiDB-lite"/>
    </source>
</evidence>
<dbReference type="AlphaFoldDB" id="F0Z8A1"/>
<dbReference type="RefSeq" id="XP_003283645.1">
    <property type="nucleotide sequence ID" value="XM_003283597.1"/>
</dbReference>
<accession>F0Z8A1</accession>